<organism evidence="1">
    <name type="scientific">Blackfly microvirus SF02</name>
    <dbReference type="NCBI Taxonomy" id="2576452"/>
    <lineage>
        <taxon>Viruses</taxon>
        <taxon>Monodnaviria</taxon>
        <taxon>Sangervirae</taxon>
        <taxon>Phixviricota</taxon>
        <taxon>Malgrandaviricetes</taxon>
        <taxon>Petitvirales</taxon>
        <taxon>Microviridae</taxon>
        <taxon>Microvirus</taxon>
    </lineage>
</organism>
<reference evidence="1" key="1">
    <citation type="submission" date="2018-12" db="EMBL/GenBank/DDBJ databases">
        <title>Singled stranded DNA viruses identified in blackflies (Austrosimulium ungulatum) sampled in New Zealand.</title>
        <authorList>
            <person name="Kraberger S."/>
            <person name="Fontenele R.S."/>
            <person name="Schmidlin K."/>
            <person name="Walters M."/>
            <person name="Varsani A."/>
        </authorList>
    </citation>
    <scope>NUCLEOTIDE SEQUENCE [LARGE SCALE GENOMIC DNA]</scope>
    <source>
        <strain evidence="1">146</strain>
    </source>
</reference>
<sequence length="241" mass="25262">MFGIDDLIVGGLSAGASLFNTSSNNAAAMQRQQEAEQFNAAQTASQQSFQERMSSTAFQRAHADMQAAGLNPILAAGSSASSPSGAAASISPSMVTGSGVGEAIQKGISGVQASSALRLQQQEIENKKLTADNIQADTTQRLAAANNTDAQTAINMQRLPAAELDAVESRLKKEQALGPITSGAIRAGYTSGKIMGVADPVVNTGAKVLDITKRIIPRRSTEEISRDPYTGDVFKERYGNW</sequence>
<proteinExistence type="predicted"/>
<accession>A0A4P8PKE8</accession>
<dbReference type="Proteomes" id="UP000323255">
    <property type="component" value="Segment"/>
</dbReference>
<evidence type="ECO:0000313" key="1">
    <source>
        <dbReference type="EMBL" id="QCQ84991.1"/>
    </source>
</evidence>
<dbReference type="EMBL" id="MK249204">
    <property type="protein sequence ID" value="QCQ84991.1"/>
    <property type="molecule type" value="Genomic_DNA"/>
</dbReference>
<protein>
    <submittedName>
        <fullName evidence="1">DNA pilot protein</fullName>
    </submittedName>
</protein>
<name>A0A4P8PKE8_9VIRU</name>